<protein>
    <submittedName>
        <fullName evidence="2">Uncharacterized protein</fullName>
    </submittedName>
</protein>
<dbReference type="Proteomes" id="UP001437256">
    <property type="component" value="Unassembled WGS sequence"/>
</dbReference>
<comment type="caution">
    <text evidence="2">The sequence shown here is derived from an EMBL/GenBank/DDBJ whole genome shotgun (WGS) entry which is preliminary data.</text>
</comment>
<evidence type="ECO:0000313" key="2">
    <source>
        <dbReference type="EMBL" id="KAL0057767.1"/>
    </source>
</evidence>
<sequence>MGARLSIRNEGKVHNGYCHVSPNQRVKDLDTKQKPQTAWKIDPTPPGHSASSPAVEEPGLAGELPPLDSLLEDTEPIDVFQLPDSFDYDTLVAQAEQEHEESEESITEDLGTCVHTVRGSVPDDLPNQTLASTASEEILAPNNISYHH</sequence>
<organism evidence="2 3">
    <name type="scientific">Marasmius tenuissimus</name>
    <dbReference type="NCBI Taxonomy" id="585030"/>
    <lineage>
        <taxon>Eukaryota</taxon>
        <taxon>Fungi</taxon>
        <taxon>Dikarya</taxon>
        <taxon>Basidiomycota</taxon>
        <taxon>Agaricomycotina</taxon>
        <taxon>Agaricomycetes</taxon>
        <taxon>Agaricomycetidae</taxon>
        <taxon>Agaricales</taxon>
        <taxon>Marasmiineae</taxon>
        <taxon>Marasmiaceae</taxon>
        <taxon>Marasmius</taxon>
    </lineage>
</organism>
<accession>A0ABR2Z7W0</accession>
<dbReference type="EMBL" id="JBBXMP010000441">
    <property type="protein sequence ID" value="KAL0057767.1"/>
    <property type="molecule type" value="Genomic_DNA"/>
</dbReference>
<proteinExistence type="predicted"/>
<keyword evidence="3" id="KW-1185">Reference proteome</keyword>
<feature type="region of interest" description="Disordered" evidence="1">
    <location>
        <begin position="17"/>
        <end position="63"/>
    </location>
</feature>
<name>A0ABR2Z7W0_9AGAR</name>
<gene>
    <name evidence="2" type="ORF">AAF712_015584</name>
</gene>
<evidence type="ECO:0000256" key="1">
    <source>
        <dbReference type="SAM" id="MobiDB-lite"/>
    </source>
</evidence>
<reference evidence="2 3" key="1">
    <citation type="submission" date="2024-05" db="EMBL/GenBank/DDBJ databases">
        <title>A draft genome resource for the thread blight pathogen Marasmius tenuissimus strain MS-2.</title>
        <authorList>
            <person name="Yulfo-Soto G.E."/>
            <person name="Baruah I.K."/>
            <person name="Amoako-Attah I."/>
            <person name="Bukari Y."/>
            <person name="Meinhardt L.W."/>
            <person name="Bailey B.A."/>
            <person name="Cohen S.P."/>
        </authorList>
    </citation>
    <scope>NUCLEOTIDE SEQUENCE [LARGE SCALE GENOMIC DNA]</scope>
    <source>
        <strain evidence="2 3">MS-2</strain>
    </source>
</reference>
<evidence type="ECO:0000313" key="3">
    <source>
        <dbReference type="Proteomes" id="UP001437256"/>
    </source>
</evidence>